<keyword evidence="8 10" id="KW-0067">ATP-binding</keyword>
<dbReference type="GO" id="GO:0003678">
    <property type="term" value="F:DNA helicase activity"/>
    <property type="evidence" value="ECO:0007669"/>
    <property type="project" value="TreeGrafter"/>
</dbReference>
<dbReference type="eggNOG" id="COG2176">
    <property type="taxonomic scope" value="Bacteria"/>
</dbReference>
<dbReference type="InterPro" id="IPR013520">
    <property type="entry name" value="Ribonucl_H"/>
</dbReference>
<keyword evidence="9" id="KW-0239">DNA-directed DNA polymerase</keyword>
<dbReference type="PANTHER" id="PTHR11472:SF34">
    <property type="entry name" value="REGULATOR OF TELOMERE ELONGATION HELICASE 1"/>
    <property type="match status" value="1"/>
</dbReference>
<dbReference type="SMART" id="SM00479">
    <property type="entry name" value="EXOIII"/>
    <property type="match status" value="1"/>
</dbReference>
<evidence type="ECO:0000256" key="2">
    <source>
        <dbReference type="ARBA" id="ARBA00022695"/>
    </source>
</evidence>
<dbReference type="InterPro" id="IPR006310">
    <property type="entry name" value="DinG"/>
</dbReference>
<dbReference type="Pfam" id="PF13307">
    <property type="entry name" value="Helicase_C_2"/>
    <property type="match status" value="1"/>
</dbReference>
<keyword evidence="6 10" id="KW-0378">Hydrolase</keyword>
<evidence type="ECO:0000256" key="4">
    <source>
        <dbReference type="ARBA" id="ARBA00022722"/>
    </source>
</evidence>
<dbReference type="SUPFAM" id="SSF53098">
    <property type="entry name" value="Ribonuclease H-like"/>
    <property type="match status" value="1"/>
</dbReference>
<dbReference type="SUPFAM" id="SSF52540">
    <property type="entry name" value="P-loop containing nucleoside triphosphate hydrolases"/>
    <property type="match status" value="2"/>
</dbReference>
<dbReference type="GO" id="GO:0003887">
    <property type="term" value="F:DNA-directed DNA polymerase activity"/>
    <property type="evidence" value="ECO:0007669"/>
    <property type="project" value="UniProtKB-KW"/>
</dbReference>
<evidence type="ECO:0000256" key="3">
    <source>
        <dbReference type="ARBA" id="ARBA00022705"/>
    </source>
</evidence>
<comment type="caution">
    <text evidence="13">The sequence shown here is derived from an EMBL/GenBank/DDBJ whole genome shotgun (WGS) entry which is preliminary data.</text>
</comment>
<feature type="binding site" evidence="10">
    <location>
        <begin position="281"/>
        <end position="288"/>
    </location>
    <ligand>
        <name>ATP</name>
        <dbReference type="ChEBI" id="CHEBI:30616"/>
    </ligand>
</feature>
<evidence type="ECO:0000313" key="14">
    <source>
        <dbReference type="Proteomes" id="UP000014136"/>
    </source>
</evidence>
<protein>
    <recommendedName>
        <fullName evidence="10 11">3'-5' exonuclease DinG</fullName>
        <ecNumber evidence="10 11">3.1.-.-</ecNumber>
    </recommendedName>
</protein>
<dbReference type="GO" id="GO:0016818">
    <property type="term" value="F:hydrolase activity, acting on acid anhydrides, in phosphorus-containing anhydrides"/>
    <property type="evidence" value="ECO:0007669"/>
    <property type="project" value="InterPro"/>
</dbReference>
<accession>S0JQM0</accession>
<comment type="function">
    <text evidence="10 11">3'-5' exonuclease.</text>
</comment>
<dbReference type="SMART" id="SM00491">
    <property type="entry name" value="HELICc2"/>
    <property type="match status" value="1"/>
</dbReference>
<keyword evidence="14" id="KW-1185">Reference proteome</keyword>
<dbReference type="PATRIC" id="fig|1139996.3.peg.911"/>
<proteinExistence type="inferred from homology"/>
<dbReference type="RefSeq" id="WP_016174724.1">
    <property type="nucleotide sequence ID" value="NZ_KE136389.1"/>
</dbReference>
<dbReference type="OrthoDB" id="9803913at2"/>
<dbReference type="InterPro" id="IPR036397">
    <property type="entry name" value="RNaseH_sf"/>
</dbReference>
<keyword evidence="7 10" id="KW-0269">Exonuclease</keyword>
<keyword evidence="2" id="KW-0548">Nucleotidyltransferase</keyword>
<dbReference type="InterPro" id="IPR045028">
    <property type="entry name" value="DinG/Rad3-like"/>
</dbReference>
<dbReference type="InterPro" id="IPR006935">
    <property type="entry name" value="Helicase/UvrB_N"/>
</dbReference>
<dbReference type="PROSITE" id="PS51193">
    <property type="entry name" value="HELICASE_ATP_BIND_2"/>
    <property type="match status" value="1"/>
</dbReference>
<dbReference type="GO" id="GO:0006260">
    <property type="term" value="P:DNA replication"/>
    <property type="evidence" value="ECO:0007669"/>
    <property type="project" value="UniProtKB-KW"/>
</dbReference>
<evidence type="ECO:0000259" key="12">
    <source>
        <dbReference type="PROSITE" id="PS51193"/>
    </source>
</evidence>
<dbReference type="GO" id="GO:0003677">
    <property type="term" value="F:DNA binding"/>
    <property type="evidence" value="ECO:0007669"/>
    <property type="project" value="InterPro"/>
</dbReference>
<name>S0JQM0_9ENTE</name>
<dbReference type="Pfam" id="PF04851">
    <property type="entry name" value="ResIII"/>
    <property type="match status" value="1"/>
</dbReference>
<feature type="domain" description="Helicase ATP-binding" evidence="12">
    <location>
        <begin position="244"/>
        <end position="510"/>
    </location>
</feature>
<comment type="similarity">
    <text evidence="10 11">Belongs to the helicase family. DinG subfamily. Type 2 sub-subfamily.</text>
</comment>
<keyword evidence="4 10" id="KW-0540">Nuclease</keyword>
<dbReference type="FunFam" id="3.30.420.10:FF:000045">
    <property type="entry name" value="3'-5' exonuclease DinG"/>
    <property type="match status" value="1"/>
</dbReference>
<dbReference type="InterPro" id="IPR006054">
    <property type="entry name" value="DnaQ"/>
</dbReference>
<dbReference type="NCBIfam" id="TIGR00573">
    <property type="entry name" value="dnaq"/>
    <property type="match status" value="1"/>
</dbReference>
<organism evidence="13 14">
    <name type="scientific">Enterococcus saccharolyticus subsp. saccharolyticus ATCC 43076</name>
    <dbReference type="NCBI Taxonomy" id="1139996"/>
    <lineage>
        <taxon>Bacteria</taxon>
        <taxon>Bacillati</taxon>
        <taxon>Bacillota</taxon>
        <taxon>Bacilli</taxon>
        <taxon>Lactobacillales</taxon>
        <taxon>Enterococcaceae</taxon>
        <taxon>Enterococcus</taxon>
    </lineage>
</organism>
<dbReference type="HAMAP" id="MF_02206">
    <property type="entry name" value="DinG_exonucl"/>
    <property type="match status" value="1"/>
</dbReference>
<dbReference type="EMBL" id="AHYT01000002">
    <property type="protein sequence ID" value="EOT30228.1"/>
    <property type="molecule type" value="Genomic_DNA"/>
</dbReference>
<dbReference type="HOGENOM" id="CLU_012117_1_0_9"/>
<keyword evidence="5 10" id="KW-0547">Nucleotide-binding</keyword>
<dbReference type="InterPro" id="IPR014013">
    <property type="entry name" value="Helic_SF1/SF2_ATP-bd_DinG/Rad3"/>
</dbReference>
<gene>
    <name evidence="10 11" type="primary">dinG</name>
    <name evidence="13" type="ORF">OMQ_00924</name>
</gene>
<dbReference type="InterPro" id="IPR027417">
    <property type="entry name" value="P-loop_NTPase"/>
</dbReference>
<evidence type="ECO:0000256" key="7">
    <source>
        <dbReference type="ARBA" id="ARBA00022839"/>
    </source>
</evidence>
<dbReference type="CDD" id="cd06127">
    <property type="entry name" value="DEDDh"/>
    <property type="match status" value="1"/>
</dbReference>
<keyword evidence="3" id="KW-0235">DNA replication</keyword>
<evidence type="ECO:0000256" key="8">
    <source>
        <dbReference type="ARBA" id="ARBA00022840"/>
    </source>
</evidence>
<evidence type="ECO:0000256" key="6">
    <source>
        <dbReference type="ARBA" id="ARBA00022801"/>
    </source>
</evidence>
<evidence type="ECO:0000256" key="5">
    <source>
        <dbReference type="ARBA" id="ARBA00022741"/>
    </source>
</evidence>
<dbReference type="EC" id="3.1.-.-" evidence="10 11"/>
<dbReference type="Pfam" id="PF00929">
    <property type="entry name" value="RNase_T"/>
    <property type="match status" value="1"/>
</dbReference>
<dbReference type="Gene3D" id="3.30.420.10">
    <property type="entry name" value="Ribonuclease H-like superfamily/Ribonuclease H"/>
    <property type="match status" value="1"/>
</dbReference>
<keyword evidence="1" id="KW-0808">Transferase</keyword>
<dbReference type="STRING" id="41997.RV16_GL001339"/>
<dbReference type="GO" id="GO:0005524">
    <property type="term" value="F:ATP binding"/>
    <property type="evidence" value="ECO:0007669"/>
    <property type="project" value="UniProtKB-UniRule"/>
</dbReference>
<dbReference type="PANTHER" id="PTHR11472">
    <property type="entry name" value="DNA REPAIR DEAD HELICASE RAD3/XP-D SUBFAMILY MEMBER"/>
    <property type="match status" value="1"/>
</dbReference>
<dbReference type="Gene3D" id="3.40.50.300">
    <property type="entry name" value="P-loop containing nucleotide triphosphate hydrolases"/>
    <property type="match status" value="2"/>
</dbReference>
<dbReference type="eggNOG" id="COG1199">
    <property type="taxonomic scope" value="Bacteria"/>
</dbReference>
<evidence type="ECO:0000313" key="13">
    <source>
        <dbReference type="EMBL" id="EOT30228.1"/>
    </source>
</evidence>
<evidence type="ECO:0000256" key="10">
    <source>
        <dbReference type="HAMAP-Rule" id="MF_02206"/>
    </source>
</evidence>
<dbReference type="AlphaFoldDB" id="S0JQM0"/>
<evidence type="ECO:0000256" key="11">
    <source>
        <dbReference type="RuleBase" id="RU364106"/>
    </source>
</evidence>
<dbReference type="GO" id="GO:0008408">
    <property type="term" value="F:3'-5' exonuclease activity"/>
    <property type="evidence" value="ECO:0007669"/>
    <property type="project" value="UniProtKB-UniRule"/>
</dbReference>
<dbReference type="InterPro" id="IPR006555">
    <property type="entry name" value="ATP-dep_Helicase_C"/>
</dbReference>
<sequence>MKTTYAIVDIETTGTDPKSDRIIQFGCVLVENNKIVSRFATDINPMQPISKQIQNLTHISNKRVKKAPLFEDVAPIIYNLLENTVFVAHNIHFDYHFLNHELERCGMPPLKIPGIDTVELAQIFLPTEVSFRLGDLAESLGLEHDAPHQADSDAEVTAALLVYMEHIMKALPLVTMEKIAQLSTVTSMQTSEYIQSVMQEMRDNPQPLSDNLEIVDGIALRKKEVKLFLEQHFAKPYPTTKKEKMALYQEKLTYRKEQSKLMNIIYRHFTTSEQKDLLVEASTGMGKTIGYLLPAHFLATPEKPVIISTVSILLQQQLINQDIPLLNTLLEQPIQATVVKSKNHYIDLQRFKATLNIPVQQKQYALYQMGILVWLTQTVTGDFDELNLVRLNHLLFQEIKHRGVENLAKSQALYKEDFLRHLYAQMKQSNVLIINHALLAQETQRQQQLIPNSPYLIIDEAHHLPDIMEQVSNFFVDTSAFQRKLGQFQDEGQLFDLIQLMVDQDYETSRLFQLYRDELTAIVEVQEDIFYEWSQTTGIREENIVTKDQREAVSRQCEKNIQRLLLYYEELLVLQEQLTTLMHRMNHSWLNRQRILFGDLLSFFDEMVRQYQLMDHWFSNWEENYVHFLSIYGNQRTVKLQLIDFDAAILPNTRWYERYEHILYIGGTLRVSGDRSYFAKKLGIPEAPLKVIPTTYDYAKQAQLFTLDKGIAIHDYDASEYAKYLANTLTTLLADTKQPVLVLFTSHDILQKVYSRMHMKFLENGREILAQGMGGSREKLLKRFIQSNDSILFGADSFWEGVDLPGDSLQLLIVTRLPFENPERPMVKARQAYLEKQGINPFIQETIPKAALKLRQGLGRLIRSQEDKGTMIILDRRIVTTKYGKKMARALPKELLLQEASVEEIREATVQFLEKTKDLNENSTDSAKVFV</sequence>
<evidence type="ECO:0000256" key="1">
    <source>
        <dbReference type="ARBA" id="ARBA00022679"/>
    </source>
</evidence>
<dbReference type="Proteomes" id="UP000014136">
    <property type="component" value="Unassembled WGS sequence"/>
</dbReference>
<feature type="short sequence motif" description="DEAH box" evidence="10">
    <location>
        <begin position="459"/>
        <end position="462"/>
    </location>
</feature>
<reference evidence="13 14" key="1">
    <citation type="submission" date="2013-03" db="EMBL/GenBank/DDBJ databases">
        <title>The Genome Sequence of Enterococcus saccharolyticus ATCC_43076 (Illumina only assembly).</title>
        <authorList>
            <consortium name="The Broad Institute Genomics Platform"/>
            <consortium name="The Broad Institute Genome Sequencing Center for Infectious Disease"/>
            <person name="Earl A."/>
            <person name="Russ C."/>
            <person name="Gilmore M."/>
            <person name="Surin D."/>
            <person name="Walker B."/>
            <person name="Young S."/>
            <person name="Zeng Q."/>
            <person name="Gargeya S."/>
            <person name="Fitzgerald M."/>
            <person name="Haas B."/>
            <person name="Abouelleil A."/>
            <person name="Allen A.W."/>
            <person name="Alvarado L."/>
            <person name="Arachchi H.M."/>
            <person name="Berlin A.M."/>
            <person name="Chapman S.B."/>
            <person name="Gainer-Dewar J."/>
            <person name="Goldberg J."/>
            <person name="Griggs A."/>
            <person name="Gujja S."/>
            <person name="Hansen M."/>
            <person name="Howarth C."/>
            <person name="Imamovic A."/>
            <person name="Ireland A."/>
            <person name="Larimer J."/>
            <person name="McCowan C."/>
            <person name="Murphy C."/>
            <person name="Pearson M."/>
            <person name="Poon T.W."/>
            <person name="Priest M."/>
            <person name="Roberts A."/>
            <person name="Saif S."/>
            <person name="Shea T."/>
            <person name="Sisk P."/>
            <person name="Sykes S."/>
            <person name="Wortman J."/>
            <person name="Nusbaum C."/>
            <person name="Birren B."/>
        </authorList>
    </citation>
    <scope>NUCLEOTIDE SEQUENCE [LARGE SCALE GENOMIC DNA]</scope>
    <source>
        <strain evidence="13 14">ATCC 43076</strain>
    </source>
</reference>
<evidence type="ECO:0000256" key="9">
    <source>
        <dbReference type="ARBA" id="ARBA00022932"/>
    </source>
</evidence>
<dbReference type="InterPro" id="IPR012337">
    <property type="entry name" value="RNaseH-like_sf"/>
</dbReference>
<dbReference type="NCBIfam" id="TIGR01407">
    <property type="entry name" value="dinG_rel"/>
    <property type="match status" value="1"/>
</dbReference>